<keyword evidence="1" id="KW-0175">Coiled coil</keyword>
<keyword evidence="4" id="KW-1185">Reference proteome</keyword>
<dbReference type="EMBL" id="CP036278">
    <property type="protein sequence ID" value="QDU56077.1"/>
    <property type="molecule type" value="Genomic_DNA"/>
</dbReference>
<keyword evidence="2" id="KW-0472">Membrane</keyword>
<keyword evidence="2" id="KW-0812">Transmembrane</keyword>
<dbReference type="Proteomes" id="UP000315750">
    <property type="component" value="Chromosome"/>
</dbReference>
<dbReference type="PANTHER" id="PTHR32309">
    <property type="entry name" value="TYROSINE-PROTEIN KINASE"/>
    <property type="match status" value="1"/>
</dbReference>
<dbReference type="Gene3D" id="1.10.287.1490">
    <property type="match status" value="1"/>
</dbReference>
<dbReference type="PANTHER" id="PTHR32309:SF13">
    <property type="entry name" value="FERRIC ENTEROBACTIN TRANSPORT PROTEIN FEPE"/>
    <property type="match status" value="1"/>
</dbReference>
<evidence type="ECO:0000313" key="4">
    <source>
        <dbReference type="Proteomes" id="UP000315750"/>
    </source>
</evidence>
<dbReference type="GO" id="GO:0004713">
    <property type="term" value="F:protein tyrosine kinase activity"/>
    <property type="evidence" value="ECO:0007669"/>
    <property type="project" value="TreeGrafter"/>
</dbReference>
<evidence type="ECO:0000256" key="1">
    <source>
        <dbReference type="SAM" id="Coils"/>
    </source>
</evidence>
<proteinExistence type="predicted"/>
<feature type="transmembrane region" description="Helical" evidence="2">
    <location>
        <begin position="23"/>
        <end position="41"/>
    </location>
</feature>
<evidence type="ECO:0000256" key="2">
    <source>
        <dbReference type="SAM" id="Phobius"/>
    </source>
</evidence>
<protein>
    <submittedName>
        <fullName evidence="3">Chromosome partition protein Smc</fullName>
    </submittedName>
</protein>
<accession>A0A518AMW0</accession>
<dbReference type="GO" id="GO:0005886">
    <property type="term" value="C:plasma membrane"/>
    <property type="evidence" value="ECO:0007669"/>
    <property type="project" value="TreeGrafter"/>
</dbReference>
<feature type="coiled-coil region" evidence="1">
    <location>
        <begin position="212"/>
        <end position="414"/>
    </location>
</feature>
<dbReference type="InterPro" id="IPR050445">
    <property type="entry name" value="Bact_polysacc_biosynth/exp"/>
</dbReference>
<dbReference type="KEGG" id="amuc:Pan181_22800"/>
<name>A0A518AMW0_9BACT</name>
<feature type="transmembrane region" description="Helical" evidence="2">
    <location>
        <begin position="457"/>
        <end position="476"/>
    </location>
</feature>
<keyword evidence="2" id="KW-1133">Transmembrane helix</keyword>
<dbReference type="OrthoDB" id="231505at2"/>
<sequence length="515" mass="57492">MMKPTNSPVSNLTEIAFRHRRKLILIPLLSLLAGAAVILFFPRTYHSEAVLFLQVGRESVGIDPTATTGQTIALQQNGRDDEVKSAVNVLRSRGVLAKVIDHLSPEVVLGESSEYASEPNVVSSIAGATLGRLAGAIKSIDPISKREEAMNEIEELLVIQSERGSTAIEVEIEADSPELAQTILTTLIEEFQQEHGRIHRNQDSQAFFHQQREMLRAQLDEAQEAIRQAKDEMGIASVEGRRATLESQLKEIESEKYSTEQDLSTAEARVADLKNQLSNLPERVATSRTMVPNEGADLMRQELYSLQIRKADLEARYNSNHPLVMAVSNQVEEAQRVVDSQQSEREESVDDVNPVHQQLSLSLKEQQSVAAGYRSRLETLNEQLQLVLMDLKELNANEVKISELEREERLHEAEFFQYAKNMEQARIDQELERQRISNIAVSQEPLLLRKPVSPSKGLVLLASLFLATAGTFAAVFTSERFNDKLRDEQQASQTLGVPVYAEIPESAEPLATVSH</sequence>
<evidence type="ECO:0000313" key="3">
    <source>
        <dbReference type="EMBL" id="QDU56077.1"/>
    </source>
</evidence>
<dbReference type="AlphaFoldDB" id="A0A518AMW0"/>
<reference evidence="3 4" key="1">
    <citation type="submission" date="2019-02" db="EMBL/GenBank/DDBJ databases">
        <title>Deep-cultivation of Planctomycetes and their phenomic and genomic characterization uncovers novel biology.</title>
        <authorList>
            <person name="Wiegand S."/>
            <person name="Jogler M."/>
            <person name="Boedeker C."/>
            <person name="Pinto D."/>
            <person name="Vollmers J."/>
            <person name="Rivas-Marin E."/>
            <person name="Kohn T."/>
            <person name="Peeters S.H."/>
            <person name="Heuer A."/>
            <person name="Rast P."/>
            <person name="Oberbeckmann S."/>
            <person name="Bunk B."/>
            <person name="Jeske O."/>
            <person name="Meyerdierks A."/>
            <person name="Storesund J.E."/>
            <person name="Kallscheuer N."/>
            <person name="Luecker S."/>
            <person name="Lage O.M."/>
            <person name="Pohl T."/>
            <person name="Merkel B.J."/>
            <person name="Hornburger P."/>
            <person name="Mueller R.-W."/>
            <person name="Bruemmer F."/>
            <person name="Labrenz M."/>
            <person name="Spormann A.M."/>
            <person name="Op den Camp H."/>
            <person name="Overmann J."/>
            <person name="Amann R."/>
            <person name="Jetten M.S.M."/>
            <person name="Mascher T."/>
            <person name="Medema M.H."/>
            <person name="Devos D.P."/>
            <person name="Kaster A.-K."/>
            <person name="Ovreas L."/>
            <person name="Rohde M."/>
            <person name="Galperin M.Y."/>
            <person name="Jogler C."/>
        </authorList>
    </citation>
    <scope>NUCLEOTIDE SEQUENCE [LARGE SCALE GENOMIC DNA]</scope>
    <source>
        <strain evidence="3 4">Pan181</strain>
    </source>
</reference>
<gene>
    <name evidence="3" type="primary">smc_3</name>
    <name evidence="3" type="ORF">Pan181_22800</name>
</gene>
<organism evidence="3 4">
    <name type="scientific">Aeoliella mucimassa</name>
    <dbReference type="NCBI Taxonomy" id="2527972"/>
    <lineage>
        <taxon>Bacteria</taxon>
        <taxon>Pseudomonadati</taxon>
        <taxon>Planctomycetota</taxon>
        <taxon>Planctomycetia</taxon>
        <taxon>Pirellulales</taxon>
        <taxon>Lacipirellulaceae</taxon>
        <taxon>Aeoliella</taxon>
    </lineage>
</organism>